<dbReference type="RefSeq" id="WP_344507671.1">
    <property type="nucleotide sequence ID" value="NZ_BAAAQD010000017.1"/>
</dbReference>
<keyword evidence="10" id="KW-1133">Transmembrane helix</keyword>
<dbReference type="Proteomes" id="UP001501470">
    <property type="component" value="Unassembled WGS sequence"/>
</dbReference>
<keyword evidence="10" id="KW-0812">Transmembrane</keyword>
<dbReference type="EC" id="2.7.13.3" evidence="2"/>
<keyword evidence="5" id="KW-0547">Nucleotide-binding</keyword>
<reference evidence="14" key="1">
    <citation type="journal article" date="2019" name="Int. J. Syst. Evol. Microbiol.">
        <title>The Global Catalogue of Microorganisms (GCM) 10K type strain sequencing project: providing services to taxonomists for standard genome sequencing and annotation.</title>
        <authorList>
            <consortium name="The Broad Institute Genomics Platform"/>
            <consortium name="The Broad Institute Genome Sequencing Center for Infectious Disease"/>
            <person name="Wu L."/>
            <person name="Ma J."/>
        </authorList>
    </citation>
    <scope>NUCLEOTIDE SEQUENCE [LARGE SCALE GENOMIC DNA]</scope>
    <source>
        <strain evidence="14">JCM 15933</strain>
    </source>
</reference>
<keyword evidence="8" id="KW-0902">Two-component regulatory system</keyword>
<feature type="transmembrane region" description="Helical" evidence="10">
    <location>
        <begin position="56"/>
        <end position="76"/>
    </location>
</feature>
<evidence type="ECO:0000256" key="6">
    <source>
        <dbReference type="ARBA" id="ARBA00022777"/>
    </source>
</evidence>
<accession>A0ABP4MI80</accession>
<dbReference type="SUPFAM" id="SSF55874">
    <property type="entry name" value="ATPase domain of HSP90 chaperone/DNA topoisomerase II/histidine kinase"/>
    <property type="match status" value="1"/>
</dbReference>
<dbReference type="PANTHER" id="PTHR24421">
    <property type="entry name" value="NITRATE/NITRITE SENSOR PROTEIN NARX-RELATED"/>
    <property type="match status" value="1"/>
</dbReference>
<keyword evidence="14" id="KW-1185">Reference proteome</keyword>
<dbReference type="Gene3D" id="3.30.565.10">
    <property type="entry name" value="Histidine kinase-like ATPase, C-terminal domain"/>
    <property type="match status" value="1"/>
</dbReference>
<evidence type="ECO:0000313" key="14">
    <source>
        <dbReference type="Proteomes" id="UP001501470"/>
    </source>
</evidence>
<dbReference type="PANTHER" id="PTHR24421:SF10">
    <property type="entry name" value="NITRATE_NITRITE SENSOR PROTEIN NARQ"/>
    <property type="match status" value="1"/>
</dbReference>
<dbReference type="GO" id="GO:0016301">
    <property type="term" value="F:kinase activity"/>
    <property type="evidence" value="ECO:0007669"/>
    <property type="project" value="UniProtKB-KW"/>
</dbReference>
<dbReference type="CDD" id="cd16917">
    <property type="entry name" value="HATPase_UhpB-NarQ-NarX-like"/>
    <property type="match status" value="1"/>
</dbReference>
<evidence type="ECO:0000256" key="3">
    <source>
        <dbReference type="ARBA" id="ARBA00022553"/>
    </source>
</evidence>
<organism evidence="13 14">
    <name type="scientific">Dactylosporangium maewongense</name>
    <dbReference type="NCBI Taxonomy" id="634393"/>
    <lineage>
        <taxon>Bacteria</taxon>
        <taxon>Bacillati</taxon>
        <taxon>Actinomycetota</taxon>
        <taxon>Actinomycetes</taxon>
        <taxon>Micromonosporales</taxon>
        <taxon>Micromonosporaceae</taxon>
        <taxon>Dactylosporangium</taxon>
    </lineage>
</organism>
<evidence type="ECO:0000256" key="8">
    <source>
        <dbReference type="ARBA" id="ARBA00023012"/>
    </source>
</evidence>
<dbReference type="InterPro" id="IPR050482">
    <property type="entry name" value="Sensor_HK_TwoCompSys"/>
</dbReference>
<dbReference type="EMBL" id="BAAAQD010000017">
    <property type="protein sequence ID" value="GAA1544097.1"/>
    <property type="molecule type" value="Genomic_DNA"/>
</dbReference>
<evidence type="ECO:0000256" key="1">
    <source>
        <dbReference type="ARBA" id="ARBA00000085"/>
    </source>
</evidence>
<evidence type="ECO:0000256" key="4">
    <source>
        <dbReference type="ARBA" id="ARBA00022679"/>
    </source>
</evidence>
<feature type="region of interest" description="Disordered" evidence="9">
    <location>
        <begin position="324"/>
        <end position="344"/>
    </location>
</feature>
<feature type="transmembrane region" description="Helical" evidence="10">
    <location>
        <begin position="125"/>
        <end position="145"/>
    </location>
</feature>
<feature type="domain" description="Histidine kinase/HSP90-like ATPase" evidence="11">
    <location>
        <begin position="285"/>
        <end position="380"/>
    </location>
</feature>
<sequence length="384" mass="39573">MRGRMVDVVLALAGLAVGVLMFATGQYQARFGVWWLVPPLVVCCGAVLLRRTAPVASVLVGTAALTADVIVGPSLATPLVYTQVLYDACVHGRQSLARALLACSVAGSVITAVVALVVFRDVRALGLAVLLALVTVVPVLTGTHVRHHREQAFVARQLVRLTELDRTNAVAAERARMARELHDVIANHLSAVAIHATAALSTDLGPDRTREALRVIRENSVSGLAEMRQLVGFLRDPAGGSAAEDVTAGLADLEDLAGRARRSGLAVAVSVRGEPAALPTSVDLAAYRIVQESLTNALKHGSGGPVSVSVAYLPSTVDITVASPSAAPAGKPDGRPDADTDAAGAGAGVIGMRERAELLGGSLSAGPHAGGWLVSARLPRTVNA</sequence>
<dbReference type="Pfam" id="PF02518">
    <property type="entry name" value="HATPase_c"/>
    <property type="match status" value="1"/>
</dbReference>
<evidence type="ECO:0000256" key="9">
    <source>
        <dbReference type="SAM" id="MobiDB-lite"/>
    </source>
</evidence>
<protein>
    <recommendedName>
        <fullName evidence="2">histidine kinase</fullName>
        <ecNumber evidence="2">2.7.13.3</ecNumber>
    </recommendedName>
</protein>
<keyword evidence="10" id="KW-0472">Membrane</keyword>
<evidence type="ECO:0000256" key="2">
    <source>
        <dbReference type="ARBA" id="ARBA00012438"/>
    </source>
</evidence>
<comment type="catalytic activity">
    <reaction evidence="1">
        <text>ATP + protein L-histidine = ADP + protein N-phospho-L-histidine.</text>
        <dbReference type="EC" id="2.7.13.3"/>
    </reaction>
</comment>
<comment type="caution">
    <text evidence="13">The sequence shown here is derived from an EMBL/GenBank/DDBJ whole genome shotgun (WGS) entry which is preliminary data.</text>
</comment>
<name>A0ABP4MI80_9ACTN</name>
<keyword evidence="4" id="KW-0808">Transferase</keyword>
<proteinExistence type="predicted"/>
<dbReference type="Pfam" id="PF07730">
    <property type="entry name" value="HisKA_3"/>
    <property type="match status" value="1"/>
</dbReference>
<dbReference type="InterPro" id="IPR011712">
    <property type="entry name" value="Sig_transdc_His_kin_sub3_dim/P"/>
</dbReference>
<dbReference type="InterPro" id="IPR036890">
    <property type="entry name" value="HATPase_C_sf"/>
</dbReference>
<evidence type="ECO:0000256" key="5">
    <source>
        <dbReference type="ARBA" id="ARBA00022741"/>
    </source>
</evidence>
<feature type="transmembrane region" description="Helical" evidence="10">
    <location>
        <begin position="33"/>
        <end position="49"/>
    </location>
</feature>
<evidence type="ECO:0000259" key="12">
    <source>
        <dbReference type="Pfam" id="PF07730"/>
    </source>
</evidence>
<feature type="transmembrane region" description="Helical" evidence="10">
    <location>
        <begin position="96"/>
        <end position="118"/>
    </location>
</feature>
<evidence type="ECO:0000259" key="11">
    <source>
        <dbReference type="Pfam" id="PF02518"/>
    </source>
</evidence>
<evidence type="ECO:0000313" key="13">
    <source>
        <dbReference type="EMBL" id="GAA1544097.1"/>
    </source>
</evidence>
<gene>
    <name evidence="13" type="ORF">GCM10009827_074890</name>
</gene>
<evidence type="ECO:0000256" key="7">
    <source>
        <dbReference type="ARBA" id="ARBA00022840"/>
    </source>
</evidence>
<feature type="domain" description="Signal transduction histidine kinase subgroup 3 dimerisation and phosphoacceptor" evidence="12">
    <location>
        <begin position="173"/>
        <end position="237"/>
    </location>
</feature>
<dbReference type="InterPro" id="IPR003594">
    <property type="entry name" value="HATPase_dom"/>
</dbReference>
<dbReference type="Gene3D" id="1.20.5.1930">
    <property type="match status" value="1"/>
</dbReference>
<evidence type="ECO:0000256" key="10">
    <source>
        <dbReference type="SAM" id="Phobius"/>
    </source>
</evidence>
<keyword evidence="7" id="KW-0067">ATP-binding</keyword>
<keyword evidence="3" id="KW-0597">Phosphoprotein</keyword>
<keyword evidence="6 13" id="KW-0418">Kinase</keyword>